<proteinExistence type="inferred from homology"/>
<evidence type="ECO:0000313" key="6">
    <source>
        <dbReference type="EMBL" id="MBK1725640.1"/>
    </source>
</evidence>
<dbReference type="PANTHER" id="PTHR35092">
    <property type="entry name" value="CHLORINASE MJ1651"/>
    <property type="match status" value="1"/>
</dbReference>
<dbReference type="InterPro" id="IPR046469">
    <property type="entry name" value="SAM_HAT_N"/>
</dbReference>
<evidence type="ECO:0008006" key="8">
    <source>
        <dbReference type="Google" id="ProtNLM"/>
    </source>
</evidence>
<dbReference type="Gene3D" id="2.40.30.90">
    <property type="entry name" value="Bacterial fluorinating enzyme like"/>
    <property type="match status" value="1"/>
</dbReference>
<sequence length="270" mass="28251">MRKSRRPRRDASPGRGRRGGASAGAASTVVLFTDYTLNGPYVGQLKARLQQGRPAGRLVDLMHDAPPFQPRRAAYLLAACLPYTPPGAVILAVVDPGVGSERAGCAVRVGARWLVGPDNGLLAIAARAAAEPAWYALPAPGAEASATFHGRDVFADAARRLAVGEEAGLTPFPAEAAVGAGWPADRDETIYADGFGNVMTGRRAQTLPGDAVMQVGGHRLERARTFSDLPEGGAFWYENAMGLAEVAVNQGRADALDGLGLGVPCAWERP</sequence>
<evidence type="ECO:0000256" key="1">
    <source>
        <dbReference type="ARBA" id="ARBA00022691"/>
    </source>
</evidence>
<evidence type="ECO:0000259" key="5">
    <source>
        <dbReference type="Pfam" id="PF20257"/>
    </source>
</evidence>
<evidence type="ECO:0000259" key="4">
    <source>
        <dbReference type="Pfam" id="PF01887"/>
    </source>
</evidence>
<gene>
    <name evidence="6" type="ORF">CKO13_01070</name>
</gene>
<dbReference type="Pfam" id="PF20257">
    <property type="entry name" value="SAM_HAT_C"/>
    <property type="match status" value="1"/>
</dbReference>
<dbReference type="InterPro" id="IPR046470">
    <property type="entry name" value="SAM_HAT_C"/>
</dbReference>
<dbReference type="Gene3D" id="3.40.50.10790">
    <property type="entry name" value="S-adenosyl-l-methionine hydroxide adenosyltransferase, N-terminal"/>
    <property type="match status" value="1"/>
</dbReference>
<dbReference type="PIRSF" id="PIRSF006779">
    <property type="entry name" value="UCP006779"/>
    <property type="match status" value="1"/>
</dbReference>
<comment type="similarity">
    <text evidence="2">Belongs to the SAM hydrolase / SAM-dependent halogenase family.</text>
</comment>
<organism evidence="6 7">
    <name type="scientific">Halorhodospira neutriphila</name>
    <dbReference type="NCBI Taxonomy" id="168379"/>
    <lineage>
        <taxon>Bacteria</taxon>
        <taxon>Pseudomonadati</taxon>
        <taxon>Pseudomonadota</taxon>
        <taxon>Gammaproteobacteria</taxon>
        <taxon>Chromatiales</taxon>
        <taxon>Ectothiorhodospiraceae</taxon>
        <taxon>Halorhodospira</taxon>
    </lineage>
</organism>
<evidence type="ECO:0000256" key="3">
    <source>
        <dbReference type="SAM" id="MobiDB-lite"/>
    </source>
</evidence>
<dbReference type="InterPro" id="IPR023227">
    <property type="entry name" value="SAM_OH_AdoTrfase_C_sf"/>
</dbReference>
<name>A0ABS1E1I4_9GAMM</name>
<comment type="caution">
    <text evidence="6">The sequence shown here is derived from an EMBL/GenBank/DDBJ whole genome shotgun (WGS) entry which is preliminary data.</text>
</comment>
<dbReference type="SUPFAM" id="SSF101852">
    <property type="entry name" value="Bacterial fluorinating enzyme, C-terminal domain"/>
    <property type="match status" value="1"/>
</dbReference>
<dbReference type="PANTHER" id="PTHR35092:SF1">
    <property type="entry name" value="CHLORINASE MJ1651"/>
    <property type="match status" value="1"/>
</dbReference>
<dbReference type="InterPro" id="IPR002747">
    <property type="entry name" value="SAM_OH_AdoTrfase"/>
</dbReference>
<evidence type="ECO:0000256" key="2">
    <source>
        <dbReference type="ARBA" id="ARBA00024035"/>
    </source>
</evidence>
<evidence type="ECO:0000313" key="7">
    <source>
        <dbReference type="Proteomes" id="UP000738126"/>
    </source>
</evidence>
<dbReference type="Proteomes" id="UP000738126">
    <property type="component" value="Unassembled WGS sequence"/>
</dbReference>
<feature type="region of interest" description="Disordered" evidence="3">
    <location>
        <begin position="1"/>
        <end position="22"/>
    </location>
</feature>
<accession>A0ABS1E1I4</accession>
<keyword evidence="7" id="KW-1185">Reference proteome</keyword>
<dbReference type="SUPFAM" id="SSF102522">
    <property type="entry name" value="Bacterial fluorinating enzyme, N-terminal domain"/>
    <property type="match status" value="1"/>
</dbReference>
<dbReference type="Pfam" id="PF01887">
    <property type="entry name" value="SAM_HAT_N"/>
    <property type="match status" value="1"/>
</dbReference>
<feature type="domain" description="S-adenosyl-l-methionine hydroxide adenosyltransferase C-terminal" evidence="5">
    <location>
        <begin position="189"/>
        <end position="262"/>
    </location>
</feature>
<feature type="domain" description="S-adenosyl-l-methionine hydroxide adenosyltransferase N-terminal" evidence="4">
    <location>
        <begin position="29"/>
        <end position="166"/>
    </location>
</feature>
<reference evidence="6 7" key="1">
    <citation type="journal article" date="2020" name="Microorganisms">
        <title>Osmotic Adaptation and Compatible Solute Biosynthesis of Phototrophic Bacteria as Revealed from Genome Analyses.</title>
        <authorList>
            <person name="Imhoff J.F."/>
            <person name="Rahn T."/>
            <person name="Kunzel S."/>
            <person name="Keller A."/>
            <person name="Neulinger S.C."/>
        </authorList>
    </citation>
    <scope>NUCLEOTIDE SEQUENCE [LARGE SCALE GENOMIC DNA]</scope>
    <source>
        <strain evidence="6 7">DSM 15116</strain>
    </source>
</reference>
<dbReference type="InterPro" id="IPR023228">
    <property type="entry name" value="SAM_OH_AdoTrfase_N_sf"/>
</dbReference>
<dbReference type="EMBL" id="NRSH01000006">
    <property type="protein sequence ID" value="MBK1725640.1"/>
    <property type="molecule type" value="Genomic_DNA"/>
</dbReference>
<keyword evidence="1" id="KW-0949">S-adenosyl-L-methionine</keyword>
<protein>
    <recommendedName>
        <fullName evidence="8">SAM-dependent chlorinase/fluorinase</fullName>
    </recommendedName>
</protein>